<keyword evidence="3" id="KW-0804">Transcription</keyword>
<comment type="subcellular location">
    <subcellularLocation>
        <location evidence="1">Nucleus</location>
    </subcellularLocation>
</comment>
<reference evidence="6" key="1">
    <citation type="submission" date="2022-07" db="EMBL/GenBank/DDBJ databases">
        <title>Genome Sequence of Physisporinus lineatus.</title>
        <authorList>
            <person name="Buettner E."/>
        </authorList>
    </citation>
    <scope>NUCLEOTIDE SEQUENCE</scope>
    <source>
        <strain evidence="6">VT162</strain>
    </source>
</reference>
<protein>
    <recommendedName>
        <fullName evidence="8">LisH domain-containing protein</fullName>
    </recommendedName>
</protein>
<accession>A0AAD5UTR1</accession>
<gene>
    <name evidence="6" type="ORF">NLI96_g12510</name>
</gene>
<evidence type="ECO:0000313" key="6">
    <source>
        <dbReference type="EMBL" id="KAJ3474341.1"/>
    </source>
</evidence>
<evidence type="ECO:0000256" key="2">
    <source>
        <dbReference type="ARBA" id="ARBA00023015"/>
    </source>
</evidence>
<dbReference type="AlphaFoldDB" id="A0AAD5UTR1"/>
<dbReference type="GO" id="GO:0005634">
    <property type="term" value="C:nucleus"/>
    <property type="evidence" value="ECO:0007669"/>
    <property type="project" value="UniProtKB-SubCell"/>
</dbReference>
<keyword evidence="2" id="KW-0805">Transcription regulation</keyword>
<dbReference type="EMBL" id="JANAWD010001087">
    <property type="protein sequence ID" value="KAJ3474341.1"/>
    <property type="molecule type" value="Genomic_DNA"/>
</dbReference>
<keyword evidence="4" id="KW-0539">Nucleus</keyword>
<feature type="region of interest" description="Disordered" evidence="5">
    <location>
        <begin position="106"/>
        <end position="125"/>
    </location>
</feature>
<evidence type="ECO:0000256" key="3">
    <source>
        <dbReference type="ARBA" id="ARBA00023163"/>
    </source>
</evidence>
<dbReference type="PANTHER" id="PTHR45093">
    <property type="entry name" value="TRANSCRIPTION ACTIVATOR MSS11"/>
    <property type="match status" value="1"/>
</dbReference>
<evidence type="ECO:0000256" key="5">
    <source>
        <dbReference type="SAM" id="MobiDB-lite"/>
    </source>
</evidence>
<proteinExistence type="predicted"/>
<evidence type="ECO:0008006" key="8">
    <source>
        <dbReference type="Google" id="ProtNLM"/>
    </source>
</evidence>
<dbReference type="PROSITE" id="PS50896">
    <property type="entry name" value="LISH"/>
    <property type="match status" value="1"/>
</dbReference>
<feature type="compositionally biased region" description="Polar residues" evidence="5">
    <location>
        <begin position="107"/>
        <end position="125"/>
    </location>
</feature>
<evidence type="ECO:0000256" key="1">
    <source>
        <dbReference type="ARBA" id="ARBA00004123"/>
    </source>
</evidence>
<evidence type="ECO:0000256" key="4">
    <source>
        <dbReference type="ARBA" id="ARBA00023242"/>
    </source>
</evidence>
<evidence type="ECO:0000313" key="7">
    <source>
        <dbReference type="Proteomes" id="UP001212997"/>
    </source>
</evidence>
<name>A0AAD5UTR1_9APHY</name>
<sequence length="240" mass="26061">MFSPLPIIAGGSLKSVGVSKAKKGRPSPSCLDDKHPCFALPPLTLPSKSGLSSHRRDARAARPPGPPKCLRTVIANLAVAVIRCTCAEEESLVYTLFSTIHAMATGPPSTSANPTQPPDQNSQPLVSWDGDRMFNIYILDYCRKRCYEKTANELALEADIPSDSQPPINAKQGLLFGWWSVFWVLFPAKSSGQASDDALLYTQRTQYRTVRSVQLIEPRKHDATHSELSIPGVSSSVGGI</sequence>
<dbReference type="Proteomes" id="UP001212997">
    <property type="component" value="Unassembled WGS sequence"/>
</dbReference>
<dbReference type="InterPro" id="IPR006594">
    <property type="entry name" value="LisH"/>
</dbReference>
<keyword evidence="7" id="KW-1185">Reference proteome</keyword>
<organism evidence="6 7">
    <name type="scientific">Meripilus lineatus</name>
    <dbReference type="NCBI Taxonomy" id="2056292"/>
    <lineage>
        <taxon>Eukaryota</taxon>
        <taxon>Fungi</taxon>
        <taxon>Dikarya</taxon>
        <taxon>Basidiomycota</taxon>
        <taxon>Agaricomycotina</taxon>
        <taxon>Agaricomycetes</taxon>
        <taxon>Polyporales</taxon>
        <taxon>Meripilaceae</taxon>
        <taxon>Meripilus</taxon>
    </lineage>
</organism>
<comment type="caution">
    <text evidence="6">The sequence shown here is derived from an EMBL/GenBank/DDBJ whole genome shotgun (WGS) entry which is preliminary data.</text>
</comment>
<dbReference type="PANTHER" id="PTHR45093:SF2">
    <property type="entry name" value="LISH DOMAIN-CONTAINING PROTEIN"/>
    <property type="match status" value="1"/>
</dbReference>